<keyword evidence="4 9" id="KW-0488">Methylation</keyword>
<reference evidence="11" key="1">
    <citation type="submission" date="2019-02" db="EMBL/GenBank/DDBJ databases">
        <authorList>
            <person name="Gruber-Vodicka R. H."/>
            <person name="Seah K. B. B."/>
        </authorList>
    </citation>
    <scope>NUCLEOTIDE SEQUENCE</scope>
    <source>
        <strain evidence="11">BECK_BY7</strain>
    </source>
</reference>
<feature type="domain" description="Type II secretion system protein GspI C-terminal" evidence="10">
    <location>
        <begin position="39"/>
        <end position="117"/>
    </location>
</feature>
<name>A0A450WP99_9GAMM</name>
<dbReference type="Pfam" id="PF07963">
    <property type="entry name" value="N_methyl"/>
    <property type="match status" value="1"/>
</dbReference>
<evidence type="ECO:0000256" key="6">
    <source>
        <dbReference type="ARBA" id="ARBA00022692"/>
    </source>
</evidence>
<dbReference type="InterPro" id="IPR045584">
    <property type="entry name" value="Pilin-like"/>
</dbReference>
<dbReference type="PANTHER" id="PTHR38779">
    <property type="entry name" value="TYPE II SECRETION SYSTEM PROTEIN I-RELATED"/>
    <property type="match status" value="1"/>
</dbReference>
<comment type="function">
    <text evidence="9">Component of the type II secretion system required for the energy-dependent secretion of extracellular factors such as proteases and toxins from the periplasm.</text>
</comment>
<dbReference type="InterPro" id="IPR010052">
    <property type="entry name" value="T2SS_protein-GspI"/>
</dbReference>
<evidence type="ECO:0000256" key="9">
    <source>
        <dbReference type="RuleBase" id="RU368030"/>
    </source>
</evidence>
<keyword evidence="7 9" id="KW-1133">Transmembrane helix</keyword>
<dbReference type="EMBL" id="CAADFN010000049">
    <property type="protein sequence ID" value="VFK18809.1"/>
    <property type="molecule type" value="Genomic_DNA"/>
</dbReference>
<dbReference type="NCBIfam" id="TIGR02532">
    <property type="entry name" value="IV_pilin_GFxxxE"/>
    <property type="match status" value="1"/>
</dbReference>
<keyword evidence="8 9" id="KW-0472">Membrane</keyword>
<comment type="subcellular location">
    <subcellularLocation>
        <location evidence="1 9">Cell inner membrane</location>
        <topology evidence="1 9">Single-pass membrane protein</topology>
    </subcellularLocation>
</comment>
<keyword evidence="3" id="KW-1003">Cell membrane</keyword>
<dbReference type="PANTHER" id="PTHR38779:SF2">
    <property type="entry name" value="TYPE II SECRETION SYSTEM PROTEIN I-RELATED"/>
    <property type="match status" value="1"/>
</dbReference>
<feature type="transmembrane region" description="Helical" evidence="9">
    <location>
        <begin position="6"/>
        <end position="26"/>
    </location>
</feature>
<comment type="PTM">
    <text evidence="9">Cleaved by prepilin peptidase.</text>
</comment>
<accession>A0A450WP99</accession>
<evidence type="ECO:0000256" key="7">
    <source>
        <dbReference type="ARBA" id="ARBA00022989"/>
    </source>
</evidence>
<comment type="similarity">
    <text evidence="2 9">Belongs to the GSP I family.</text>
</comment>
<dbReference type="InterPro" id="IPR012902">
    <property type="entry name" value="N_methyl_site"/>
</dbReference>
<comment type="subunit">
    <text evidence="9">Type II secretion is composed of four main components: the outer membrane complex, the inner membrane complex, the cytoplasmic secretion ATPase and the periplasm-spanning pseudopilus.</text>
</comment>
<evidence type="ECO:0000256" key="3">
    <source>
        <dbReference type="ARBA" id="ARBA00022475"/>
    </source>
</evidence>
<gene>
    <name evidence="11" type="ORF">BECKLFY1418C_GA0070996_10493</name>
</gene>
<evidence type="ECO:0000313" key="11">
    <source>
        <dbReference type="EMBL" id="VFK18809.1"/>
    </source>
</evidence>
<dbReference type="NCBIfam" id="TIGR01707">
    <property type="entry name" value="gspI"/>
    <property type="match status" value="1"/>
</dbReference>
<dbReference type="InterPro" id="IPR003413">
    <property type="entry name" value="T2SS_GspI_C"/>
</dbReference>
<evidence type="ECO:0000256" key="2">
    <source>
        <dbReference type="ARBA" id="ARBA00008358"/>
    </source>
</evidence>
<organism evidence="11">
    <name type="scientific">Candidatus Kentrum sp. LFY</name>
    <dbReference type="NCBI Taxonomy" id="2126342"/>
    <lineage>
        <taxon>Bacteria</taxon>
        <taxon>Pseudomonadati</taxon>
        <taxon>Pseudomonadota</taxon>
        <taxon>Gammaproteobacteria</taxon>
        <taxon>Candidatus Kentrum</taxon>
    </lineage>
</organism>
<keyword evidence="5 9" id="KW-0997">Cell inner membrane</keyword>
<dbReference type="GO" id="GO:0015628">
    <property type="term" value="P:protein secretion by the type II secretion system"/>
    <property type="evidence" value="ECO:0007669"/>
    <property type="project" value="UniProtKB-UniRule"/>
</dbReference>
<protein>
    <recommendedName>
        <fullName evidence="9">Type II secretion system protein I</fullName>
        <shortName evidence="9">T2SS minor pseudopilin I</shortName>
    </recommendedName>
</protein>
<proteinExistence type="inferred from homology"/>
<dbReference type="SUPFAM" id="SSF54523">
    <property type="entry name" value="Pili subunits"/>
    <property type="match status" value="1"/>
</dbReference>
<dbReference type="AlphaFoldDB" id="A0A450WP99"/>
<dbReference type="GO" id="GO:0005886">
    <property type="term" value="C:plasma membrane"/>
    <property type="evidence" value="ECO:0007669"/>
    <property type="project" value="UniProtKB-SubCell"/>
</dbReference>
<sequence>MKDNGFTLIEVLVALGILTIALGALVKGMVENTRNATYLEERTIAHWVAANAVTEIQLRRDWPSLGTQQGSATIAGREWDWTARITETDDEDLRRIDMEVRNPDMEHRILEKLVSYVGRPFPSQGR</sequence>
<evidence type="ECO:0000256" key="5">
    <source>
        <dbReference type="ARBA" id="ARBA00022519"/>
    </source>
</evidence>
<evidence type="ECO:0000256" key="4">
    <source>
        <dbReference type="ARBA" id="ARBA00022481"/>
    </source>
</evidence>
<evidence type="ECO:0000256" key="8">
    <source>
        <dbReference type="ARBA" id="ARBA00023136"/>
    </source>
</evidence>
<evidence type="ECO:0000259" key="10">
    <source>
        <dbReference type="Pfam" id="PF02501"/>
    </source>
</evidence>
<keyword evidence="6 9" id="KW-0812">Transmembrane</keyword>
<dbReference type="Gene3D" id="3.30.1300.30">
    <property type="entry name" value="GSPII I/J protein-like"/>
    <property type="match status" value="1"/>
</dbReference>
<dbReference type="Pfam" id="PF02501">
    <property type="entry name" value="T2SSI"/>
    <property type="match status" value="1"/>
</dbReference>
<dbReference type="GO" id="GO:0015627">
    <property type="term" value="C:type II protein secretion system complex"/>
    <property type="evidence" value="ECO:0007669"/>
    <property type="project" value="UniProtKB-UniRule"/>
</dbReference>
<evidence type="ECO:0000256" key="1">
    <source>
        <dbReference type="ARBA" id="ARBA00004377"/>
    </source>
</evidence>